<organism evidence="1 2">
    <name type="scientific">Funneliformis caledonium</name>
    <dbReference type="NCBI Taxonomy" id="1117310"/>
    <lineage>
        <taxon>Eukaryota</taxon>
        <taxon>Fungi</taxon>
        <taxon>Fungi incertae sedis</taxon>
        <taxon>Mucoromycota</taxon>
        <taxon>Glomeromycotina</taxon>
        <taxon>Glomeromycetes</taxon>
        <taxon>Glomerales</taxon>
        <taxon>Glomeraceae</taxon>
        <taxon>Funneliformis</taxon>
    </lineage>
</organism>
<dbReference type="Proteomes" id="UP000789570">
    <property type="component" value="Unassembled WGS sequence"/>
</dbReference>
<accession>A0A9N9P1X9</accession>
<name>A0A9N9P1X9_9GLOM</name>
<feature type="non-terminal residue" evidence="1">
    <location>
        <position position="66"/>
    </location>
</feature>
<reference evidence="1" key="1">
    <citation type="submission" date="2021-06" db="EMBL/GenBank/DDBJ databases">
        <authorList>
            <person name="Kallberg Y."/>
            <person name="Tangrot J."/>
            <person name="Rosling A."/>
        </authorList>
    </citation>
    <scope>NUCLEOTIDE SEQUENCE</scope>
    <source>
        <strain evidence="1">UK204</strain>
    </source>
</reference>
<evidence type="ECO:0000313" key="1">
    <source>
        <dbReference type="EMBL" id="CAG8776890.1"/>
    </source>
</evidence>
<dbReference type="EMBL" id="CAJVPQ010030477">
    <property type="protein sequence ID" value="CAG8776890.1"/>
    <property type="molecule type" value="Genomic_DNA"/>
</dbReference>
<keyword evidence="2" id="KW-1185">Reference proteome</keyword>
<evidence type="ECO:0000313" key="2">
    <source>
        <dbReference type="Proteomes" id="UP000789570"/>
    </source>
</evidence>
<sequence>LTCLLHTIDKYVEEYFPENKKVRLQIVMDEVWNKDVPTNTIWWTVNDRGPPSLLFKSIDLKKDEYL</sequence>
<dbReference type="AlphaFoldDB" id="A0A9N9P1X9"/>
<protein>
    <submittedName>
        <fullName evidence="1">8398_t:CDS:1</fullName>
    </submittedName>
</protein>
<gene>
    <name evidence="1" type="ORF">FCALED_LOCUS17881</name>
</gene>
<comment type="caution">
    <text evidence="1">The sequence shown here is derived from an EMBL/GenBank/DDBJ whole genome shotgun (WGS) entry which is preliminary data.</text>
</comment>
<feature type="non-terminal residue" evidence="1">
    <location>
        <position position="1"/>
    </location>
</feature>
<proteinExistence type="predicted"/>
<dbReference type="OrthoDB" id="2474193at2759"/>